<evidence type="ECO:0000313" key="7">
    <source>
        <dbReference type="EMBL" id="OQO13386.1"/>
    </source>
</evidence>
<dbReference type="GO" id="GO:0001919">
    <property type="term" value="P:regulation of receptor recycling"/>
    <property type="evidence" value="ECO:0007669"/>
    <property type="project" value="InterPro"/>
</dbReference>
<dbReference type="GO" id="GO:0045121">
    <property type="term" value="C:membrane raft"/>
    <property type="evidence" value="ECO:0007669"/>
    <property type="project" value="InterPro"/>
</dbReference>
<proteinExistence type="predicted"/>
<evidence type="ECO:0000256" key="5">
    <source>
        <dbReference type="ARBA" id="ARBA00023288"/>
    </source>
</evidence>
<dbReference type="EMBL" id="NAJO01000003">
    <property type="protein sequence ID" value="OQO13386.1"/>
    <property type="molecule type" value="Genomic_DNA"/>
</dbReference>
<feature type="region of interest" description="Disordered" evidence="6">
    <location>
        <begin position="252"/>
        <end position="423"/>
    </location>
</feature>
<comment type="subcellular location">
    <subcellularLocation>
        <location evidence="1">Endomembrane system</location>
    </subcellularLocation>
</comment>
<feature type="compositionally biased region" description="Polar residues" evidence="6">
    <location>
        <begin position="353"/>
        <end position="372"/>
    </location>
</feature>
<dbReference type="InParanoid" id="A0A1V8TPS7"/>
<gene>
    <name evidence="7" type="ORF">B0A48_01614</name>
</gene>
<dbReference type="OrthoDB" id="5299893at2759"/>
<dbReference type="GO" id="GO:0032008">
    <property type="term" value="P:positive regulation of TOR signaling"/>
    <property type="evidence" value="ECO:0007669"/>
    <property type="project" value="InterPro"/>
</dbReference>
<dbReference type="InterPro" id="IPR028209">
    <property type="entry name" value="LAMTOR1/MEH1"/>
</dbReference>
<name>A0A1V8TPS7_9PEZI</name>
<dbReference type="GO" id="GO:0016197">
    <property type="term" value="P:endosomal transport"/>
    <property type="evidence" value="ECO:0007669"/>
    <property type="project" value="InterPro"/>
</dbReference>
<sequence>MGICTSCLGLNRHPSQERAAESDPLLSDAAAQQYGATSLSPRSYPDEEDLQREREMLGQITARATENMIDVQHPNASDLTHYLVPYTTRRREPADADTTGTSASTADHEADANEQAWLESIQSLQSERGPQIRTLKRGALVLDLAPNALGKLKGMLKGMLKGGSKKKQSGQDQQTNASSATTAASPAQASKPATGAPVASPDTSKTLQPTNTPVRATQPTNTSSSGPAALGAVGAAGAVAAGAGALATSSTLPAALGTNDGTSEERPAVSPAEPPTGVADEVGRSEPVSAIESEEKPLPPPKNDTIAEDARSAQPLAPATEASPVTHHTQTAQRLNPPLAPIDDENAKPNGITPVSSETQPALAESTPQATSAKPDILDEKMPVMAEEPPEVKPVAAKPGMSATSGPLEDFPEGGAEKDETLR</sequence>
<dbReference type="GO" id="GO:0071230">
    <property type="term" value="P:cellular response to amino acid stimulus"/>
    <property type="evidence" value="ECO:0007669"/>
    <property type="project" value="InterPro"/>
</dbReference>
<protein>
    <submittedName>
        <fullName evidence="7">Uncharacterized protein</fullName>
    </submittedName>
</protein>
<evidence type="ECO:0000256" key="1">
    <source>
        <dbReference type="ARBA" id="ARBA00004308"/>
    </source>
</evidence>
<feature type="compositionally biased region" description="Low complexity" evidence="6">
    <location>
        <begin position="170"/>
        <end position="194"/>
    </location>
</feature>
<keyword evidence="2" id="KW-0519">Myristate</keyword>
<dbReference type="Proteomes" id="UP000192596">
    <property type="component" value="Unassembled WGS sequence"/>
</dbReference>
<keyword evidence="5" id="KW-0449">Lipoprotein</keyword>
<evidence type="ECO:0000256" key="3">
    <source>
        <dbReference type="ARBA" id="ARBA00023136"/>
    </source>
</evidence>
<dbReference type="Pfam" id="PF15454">
    <property type="entry name" value="LAMTOR"/>
    <property type="match status" value="1"/>
</dbReference>
<feature type="compositionally biased region" description="Polar residues" evidence="6">
    <location>
        <begin position="201"/>
        <end position="226"/>
    </location>
</feature>
<keyword evidence="4" id="KW-0564">Palmitate</keyword>
<evidence type="ECO:0000256" key="6">
    <source>
        <dbReference type="SAM" id="MobiDB-lite"/>
    </source>
</evidence>
<organism evidence="7 8">
    <name type="scientific">Cryoendolithus antarcticus</name>
    <dbReference type="NCBI Taxonomy" id="1507870"/>
    <lineage>
        <taxon>Eukaryota</taxon>
        <taxon>Fungi</taxon>
        <taxon>Dikarya</taxon>
        <taxon>Ascomycota</taxon>
        <taxon>Pezizomycotina</taxon>
        <taxon>Dothideomycetes</taxon>
        <taxon>Dothideomycetidae</taxon>
        <taxon>Cladosporiales</taxon>
        <taxon>Cladosporiaceae</taxon>
        <taxon>Cryoendolithus</taxon>
    </lineage>
</organism>
<dbReference type="GO" id="GO:0043410">
    <property type="term" value="P:positive regulation of MAPK cascade"/>
    <property type="evidence" value="ECO:0007669"/>
    <property type="project" value="InterPro"/>
</dbReference>
<keyword evidence="8" id="KW-1185">Reference proteome</keyword>
<feature type="region of interest" description="Disordered" evidence="6">
    <location>
        <begin position="159"/>
        <end position="228"/>
    </location>
</feature>
<accession>A0A1V8TPS7</accession>
<dbReference type="GO" id="GO:0071986">
    <property type="term" value="C:Ragulator complex"/>
    <property type="evidence" value="ECO:0007669"/>
    <property type="project" value="InterPro"/>
</dbReference>
<dbReference type="AlphaFoldDB" id="A0A1V8TPS7"/>
<evidence type="ECO:0000313" key="8">
    <source>
        <dbReference type="Proteomes" id="UP000192596"/>
    </source>
</evidence>
<evidence type="ECO:0000256" key="2">
    <source>
        <dbReference type="ARBA" id="ARBA00022707"/>
    </source>
</evidence>
<dbReference type="GO" id="GO:0031902">
    <property type="term" value="C:late endosome membrane"/>
    <property type="evidence" value="ECO:0007669"/>
    <property type="project" value="InterPro"/>
</dbReference>
<keyword evidence="3" id="KW-0472">Membrane</keyword>
<feature type="region of interest" description="Disordered" evidence="6">
    <location>
        <begin position="12"/>
        <end position="50"/>
    </location>
</feature>
<reference evidence="8" key="1">
    <citation type="submission" date="2017-03" db="EMBL/GenBank/DDBJ databases">
        <title>Genomes of endolithic fungi from Antarctica.</title>
        <authorList>
            <person name="Coleine C."/>
            <person name="Masonjones S."/>
            <person name="Stajich J.E."/>
        </authorList>
    </citation>
    <scope>NUCLEOTIDE SEQUENCE [LARGE SCALE GENOMIC DNA]</scope>
    <source>
        <strain evidence="8">CCFEE 5527</strain>
    </source>
</reference>
<evidence type="ECO:0000256" key="4">
    <source>
        <dbReference type="ARBA" id="ARBA00023139"/>
    </source>
</evidence>
<comment type="caution">
    <text evidence="7">The sequence shown here is derived from an EMBL/GenBank/DDBJ whole genome shotgun (WGS) entry which is preliminary data.</text>
</comment>